<feature type="compositionally biased region" description="Basic residues" evidence="1">
    <location>
        <begin position="76"/>
        <end position="85"/>
    </location>
</feature>
<gene>
    <name evidence="2" type="ORF">PCOR1329_LOCUS15417</name>
</gene>
<name>A0ABN9QZ55_9DINO</name>
<reference evidence="2" key="1">
    <citation type="submission" date="2023-10" db="EMBL/GenBank/DDBJ databases">
        <authorList>
            <person name="Chen Y."/>
            <person name="Shah S."/>
            <person name="Dougan E. K."/>
            <person name="Thang M."/>
            <person name="Chan C."/>
        </authorList>
    </citation>
    <scope>NUCLEOTIDE SEQUENCE [LARGE SCALE GENOMIC DNA]</scope>
</reference>
<sequence>ARRRWPRPARTGGRWGRSQPSAWLSAASPPPPSWPRRRRGAAGIEASNAMGLPGTFSQDSERRPQAQVASWPTTTGRRRTPRPLRRGSSWGTRPTKAR</sequence>
<comment type="caution">
    <text evidence="2">The sequence shown here is derived from an EMBL/GenBank/DDBJ whole genome shotgun (WGS) entry which is preliminary data.</text>
</comment>
<feature type="non-terminal residue" evidence="2">
    <location>
        <position position="1"/>
    </location>
</feature>
<dbReference type="Proteomes" id="UP001189429">
    <property type="component" value="Unassembled WGS sequence"/>
</dbReference>
<proteinExistence type="predicted"/>
<feature type="region of interest" description="Disordered" evidence="1">
    <location>
        <begin position="1"/>
        <end position="98"/>
    </location>
</feature>
<dbReference type="EMBL" id="CAUYUJ010004663">
    <property type="protein sequence ID" value="CAK0810455.1"/>
    <property type="molecule type" value="Genomic_DNA"/>
</dbReference>
<accession>A0ABN9QZ55</accession>
<evidence type="ECO:0000256" key="1">
    <source>
        <dbReference type="SAM" id="MobiDB-lite"/>
    </source>
</evidence>
<protein>
    <submittedName>
        <fullName evidence="2">Uncharacterized protein</fullName>
    </submittedName>
</protein>
<keyword evidence="3" id="KW-1185">Reference proteome</keyword>
<evidence type="ECO:0000313" key="2">
    <source>
        <dbReference type="EMBL" id="CAK0810455.1"/>
    </source>
</evidence>
<evidence type="ECO:0000313" key="3">
    <source>
        <dbReference type="Proteomes" id="UP001189429"/>
    </source>
</evidence>
<feature type="non-terminal residue" evidence="2">
    <location>
        <position position="98"/>
    </location>
</feature>
<organism evidence="2 3">
    <name type="scientific">Prorocentrum cordatum</name>
    <dbReference type="NCBI Taxonomy" id="2364126"/>
    <lineage>
        <taxon>Eukaryota</taxon>
        <taxon>Sar</taxon>
        <taxon>Alveolata</taxon>
        <taxon>Dinophyceae</taxon>
        <taxon>Prorocentrales</taxon>
        <taxon>Prorocentraceae</taxon>
        <taxon>Prorocentrum</taxon>
    </lineage>
</organism>